<keyword evidence="1" id="KW-0472">Membrane</keyword>
<keyword evidence="1" id="KW-1133">Transmembrane helix</keyword>
<sequence length="73" mass="8449">MQYTFSTTRKNLFYPHNVWEIQCYCEPLGKAISNLSFSEIASFLAMTIVFNFIGDIGFALYISRIGKKFVPLR</sequence>
<evidence type="ECO:0000313" key="3">
    <source>
        <dbReference type="Proteomes" id="UP000273270"/>
    </source>
</evidence>
<dbReference type="Proteomes" id="UP000273270">
    <property type="component" value="Chromosome"/>
</dbReference>
<evidence type="ECO:0000256" key="1">
    <source>
        <dbReference type="SAM" id="Phobius"/>
    </source>
</evidence>
<name>A0A3G6NMH1_CHRCU</name>
<proteinExistence type="predicted"/>
<keyword evidence="1" id="KW-0812">Transmembrane</keyword>
<accession>A0A3G6NMH1</accession>
<protein>
    <submittedName>
        <fullName evidence="2">Uncharacterized protein</fullName>
    </submittedName>
</protein>
<reference evidence="3" key="1">
    <citation type="submission" date="2018-11" db="EMBL/GenBank/DDBJ databases">
        <title>Proposal to divide the Flavobacteriaceae and reorganize its genera based on Amino Acid Identity values calculated from whole genome sequences.</title>
        <authorList>
            <person name="Nicholson A.C."/>
            <person name="Gulvik C.A."/>
            <person name="Whitney A.M."/>
            <person name="Humrighouse B.W."/>
            <person name="Bell M."/>
            <person name="Holmes B."/>
            <person name="Steigerwalt A.G."/>
            <person name="Villarma A."/>
            <person name="Sheth M."/>
            <person name="Batra D."/>
            <person name="Pryor J."/>
            <person name="Bernardet J.-F."/>
            <person name="Hugo C."/>
            <person name="Kampfer P."/>
            <person name="Newman J."/>
            <person name="McQuiston J.R."/>
        </authorList>
    </citation>
    <scope>NUCLEOTIDE SEQUENCE [LARGE SCALE GENOMIC DNA]</scope>
    <source>
        <strain evidence="3">G0188</strain>
    </source>
</reference>
<gene>
    <name evidence="2" type="ORF">EG346_00700</name>
</gene>
<organism evidence="2 3">
    <name type="scientific">Chryseobacterium carnipullorum</name>
    <dbReference type="NCBI Taxonomy" id="1124835"/>
    <lineage>
        <taxon>Bacteria</taxon>
        <taxon>Pseudomonadati</taxon>
        <taxon>Bacteroidota</taxon>
        <taxon>Flavobacteriia</taxon>
        <taxon>Flavobacteriales</taxon>
        <taxon>Weeksellaceae</taxon>
        <taxon>Chryseobacterium group</taxon>
        <taxon>Chryseobacterium</taxon>
    </lineage>
</organism>
<dbReference type="KEGG" id="ccau:EG346_00700"/>
<keyword evidence="3" id="KW-1185">Reference proteome</keyword>
<feature type="transmembrane region" description="Helical" evidence="1">
    <location>
        <begin position="40"/>
        <end position="63"/>
    </location>
</feature>
<evidence type="ECO:0000313" key="2">
    <source>
        <dbReference type="EMBL" id="AZA46823.1"/>
    </source>
</evidence>
<dbReference type="EMBL" id="CP033920">
    <property type="protein sequence ID" value="AZA46823.1"/>
    <property type="molecule type" value="Genomic_DNA"/>
</dbReference>
<dbReference type="AlphaFoldDB" id="A0A3G6NMH1"/>